<organism evidence="1 2">
    <name type="scientific">Namhaeicola litoreus</name>
    <dbReference type="NCBI Taxonomy" id="1052145"/>
    <lineage>
        <taxon>Bacteria</taxon>
        <taxon>Pseudomonadati</taxon>
        <taxon>Bacteroidota</taxon>
        <taxon>Flavobacteriia</taxon>
        <taxon>Flavobacteriales</taxon>
        <taxon>Flavobacteriaceae</taxon>
        <taxon>Namhaeicola</taxon>
    </lineage>
</organism>
<keyword evidence="2" id="KW-1185">Reference proteome</keyword>
<sequence>MKISILTLFIVLLLPLTVISQENKHEKLKAFKTAYLTEQLNLTKSEAEKFWPIYNKYEDKTHAVKIQSYKTVKKAINEKGGFDSITEKEAESYLKSLMDNEEKMISLKMNLYNDLKPVLSSKKILQLHHAEHEFNRRLLDEYKRKQANAGSSKIK</sequence>
<dbReference type="EMBL" id="JBHTMY010000003">
    <property type="protein sequence ID" value="MFD1315911.1"/>
    <property type="molecule type" value="Genomic_DNA"/>
</dbReference>
<accession>A0ABW3Y453</accession>
<evidence type="ECO:0000313" key="2">
    <source>
        <dbReference type="Proteomes" id="UP001597201"/>
    </source>
</evidence>
<protein>
    <submittedName>
        <fullName evidence="1">Sensor of ECF-type sigma factor</fullName>
    </submittedName>
</protein>
<gene>
    <name evidence="1" type="ORF">ACFQ39_09800</name>
</gene>
<dbReference type="RefSeq" id="WP_377178536.1">
    <property type="nucleotide sequence ID" value="NZ_JBHTMY010000003.1"/>
</dbReference>
<name>A0ABW3Y453_9FLAO</name>
<reference evidence="2" key="1">
    <citation type="journal article" date="2019" name="Int. J. Syst. Evol. Microbiol.">
        <title>The Global Catalogue of Microorganisms (GCM) 10K type strain sequencing project: providing services to taxonomists for standard genome sequencing and annotation.</title>
        <authorList>
            <consortium name="The Broad Institute Genomics Platform"/>
            <consortium name="The Broad Institute Genome Sequencing Center for Infectious Disease"/>
            <person name="Wu L."/>
            <person name="Ma J."/>
        </authorList>
    </citation>
    <scope>NUCLEOTIDE SEQUENCE [LARGE SCALE GENOMIC DNA]</scope>
    <source>
        <strain evidence="2">CCUG 61485</strain>
    </source>
</reference>
<proteinExistence type="predicted"/>
<evidence type="ECO:0000313" key="1">
    <source>
        <dbReference type="EMBL" id="MFD1315911.1"/>
    </source>
</evidence>
<dbReference type="Proteomes" id="UP001597201">
    <property type="component" value="Unassembled WGS sequence"/>
</dbReference>
<comment type="caution">
    <text evidence="1">The sequence shown here is derived from an EMBL/GenBank/DDBJ whole genome shotgun (WGS) entry which is preliminary data.</text>
</comment>